<dbReference type="SUPFAM" id="SSF89260">
    <property type="entry name" value="Collagen-binding domain"/>
    <property type="match status" value="1"/>
</dbReference>
<dbReference type="AlphaFoldDB" id="A0A410X2R5"/>
<evidence type="ECO:0000313" key="4">
    <source>
        <dbReference type="Proteomes" id="UP000288943"/>
    </source>
</evidence>
<evidence type="ECO:0000313" key="2">
    <source>
        <dbReference type="EMBL" id="MCY9599330.1"/>
    </source>
</evidence>
<dbReference type="Gene3D" id="2.60.120.380">
    <property type="match status" value="1"/>
</dbReference>
<reference evidence="2 5" key="2">
    <citation type="submission" date="2022-05" db="EMBL/GenBank/DDBJ databases">
        <title>Genome Sequencing of Bee-Associated Microbes.</title>
        <authorList>
            <person name="Dunlap C."/>
        </authorList>
    </citation>
    <scope>NUCLEOTIDE SEQUENCE [LARGE SCALE GENOMIC DNA]</scope>
    <source>
        <strain evidence="2 5">NRRL B-23120</strain>
    </source>
</reference>
<evidence type="ECO:0000313" key="3">
    <source>
        <dbReference type="EMBL" id="QAV20910.1"/>
    </source>
</evidence>
<dbReference type="EMBL" id="CP026520">
    <property type="protein sequence ID" value="QAV20910.1"/>
    <property type="molecule type" value="Genomic_DNA"/>
</dbReference>
<evidence type="ECO:0000256" key="1">
    <source>
        <dbReference type="SAM" id="SignalP"/>
    </source>
</evidence>
<dbReference type="EMBL" id="JAMDMJ010000042">
    <property type="protein sequence ID" value="MCY9599330.1"/>
    <property type="molecule type" value="Genomic_DNA"/>
</dbReference>
<evidence type="ECO:0000313" key="5">
    <source>
        <dbReference type="Proteomes" id="UP001527202"/>
    </source>
</evidence>
<proteinExistence type="predicted"/>
<accession>A0A410X2R5</accession>
<dbReference type="OrthoDB" id="2655747at2"/>
<dbReference type="Proteomes" id="UP000288943">
    <property type="component" value="Chromosome"/>
</dbReference>
<dbReference type="GeneID" id="95378205"/>
<keyword evidence="1" id="KW-0732">Signal</keyword>
<protein>
    <submittedName>
        <fullName evidence="3">Uncharacterized protein</fullName>
    </submittedName>
</protein>
<name>A0A410X2R5_9BACL</name>
<dbReference type="Proteomes" id="UP001527202">
    <property type="component" value="Unassembled WGS sequence"/>
</dbReference>
<sequence length="139" mass="14887">MKKIIVLTLLFLLTLGVSSAYANTETEPNDTYTTANVLSQGDNFGKLSGSLDRDWWTDQVPAGSVHKVTLTSPTGYPYLITLYTLSPLGVPIYQSSASGNGSVTLNGGASGTTFFVKVTPAFLNVDTRKNYTLNLSIVN</sequence>
<feature type="signal peptide" evidence="1">
    <location>
        <begin position="1"/>
        <end position="22"/>
    </location>
</feature>
<dbReference type="RefSeq" id="WP_042233545.1">
    <property type="nucleotide sequence ID" value="NZ_CP026520.1"/>
</dbReference>
<gene>
    <name evidence="2" type="ORF">M5X16_26670</name>
    <name evidence="3" type="ORF">PC41400_25775</name>
</gene>
<dbReference type="KEGG" id="pchi:PC41400_25775"/>
<reference evidence="3 4" key="1">
    <citation type="submission" date="2018-01" db="EMBL/GenBank/DDBJ databases">
        <title>The whole genome sequencing and assembly of Paenibacillus chitinolyticus KCCM 41400 strain.</title>
        <authorList>
            <person name="Kim J.-Y."/>
            <person name="Park M.-K."/>
            <person name="Lee Y.-J."/>
            <person name="Yi H."/>
            <person name="Bahn Y.-S."/>
            <person name="Kim J.F."/>
            <person name="Lee D.-W."/>
        </authorList>
    </citation>
    <scope>NUCLEOTIDE SEQUENCE [LARGE SCALE GENOMIC DNA]</scope>
    <source>
        <strain evidence="3 4">KCCM 41400</strain>
    </source>
</reference>
<keyword evidence="5" id="KW-1185">Reference proteome</keyword>
<feature type="chain" id="PRO_5019046885" evidence="1">
    <location>
        <begin position="23"/>
        <end position="139"/>
    </location>
</feature>
<organism evidence="3 4">
    <name type="scientific">Paenibacillus chitinolyticus</name>
    <dbReference type="NCBI Taxonomy" id="79263"/>
    <lineage>
        <taxon>Bacteria</taxon>
        <taxon>Bacillati</taxon>
        <taxon>Bacillota</taxon>
        <taxon>Bacilli</taxon>
        <taxon>Bacillales</taxon>
        <taxon>Paenibacillaceae</taxon>
        <taxon>Paenibacillus</taxon>
    </lineage>
</organism>